<feature type="signal peptide" evidence="1">
    <location>
        <begin position="1"/>
        <end position="24"/>
    </location>
</feature>
<dbReference type="EMBL" id="JBHUIP010000016">
    <property type="protein sequence ID" value="MFD2265469.1"/>
    <property type="molecule type" value="Genomic_DNA"/>
</dbReference>
<keyword evidence="1" id="KW-0732">Signal</keyword>
<comment type="caution">
    <text evidence="2">The sequence shown here is derived from an EMBL/GenBank/DDBJ whole genome shotgun (WGS) entry which is preliminary data.</text>
</comment>
<dbReference type="Proteomes" id="UP001597295">
    <property type="component" value="Unassembled WGS sequence"/>
</dbReference>
<feature type="chain" id="PRO_5046637032" evidence="1">
    <location>
        <begin position="25"/>
        <end position="210"/>
    </location>
</feature>
<proteinExistence type="predicted"/>
<reference evidence="3" key="1">
    <citation type="journal article" date="2019" name="Int. J. Syst. Evol. Microbiol.">
        <title>The Global Catalogue of Microorganisms (GCM) 10K type strain sequencing project: providing services to taxonomists for standard genome sequencing and annotation.</title>
        <authorList>
            <consortium name="The Broad Institute Genomics Platform"/>
            <consortium name="The Broad Institute Genome Sequencing Center for Infectious Disease"/>
            <person name="Wu L."/>
            <person name="Ma J."/>
        </authorList>
    </citation>
    <scope>NUCLEOTIDE SEQUENCE [LARGE SCALE GENOMIC DNA]</scope>
    <source>
        <strain evidence="3">CGMCC 1.19062</strain>
    </source>
</reference>
<evidence type="ECO:0000313" key="3">
    <source>
        <dbReference type="Proteomes" id="UP001597295"/>
    </source>
</evidence>
<protein>
    <submittedName>
        <fullName evidence="2">Uncharacterized protein</fullName>
    </submittedName>
</protein>
<evidence type="ECO:0000313" key="2">
    <source>
        <dbReference type="EMBL" id="MFD2265469.1"/>
    </source>
</evidence>
<dbReference type="RefSeq" id="WP_379878842.1">
    <property type="nucleotide sequence ID" value="NZ_JBHUIP010000016.1"/>
</dbReference>
<sequence>MRFAMPRFLLTLLGAALLSLSVSAADLPKVYRDLWYGQPRAELLKTGKFQPNKDGTLSFRDTFAQIEVEGEIGFDDANKLVGVHLTFDPSDDADLVLAALVKNQFIPLTLRDSQNEIDAIAFFANGGKQESFAKAINTAIYNNDLTAVLATGITRDPANTSAQNVAARLKPSDRIAVFTLSGEEMTVVFTNIDGLKLLMNERNKAAADKF</sequence>
<evidence type="ECO:0000256" key="1">
    <source>
        <dbReference type="SAM" id="SignalP"/>
    </source>
</evidence>
<organism evidence="2 3">
    <name type="scientific">Lacibacterium aquatile</name>
    <dbReference type="NCBI Taxonomy" id="1168082"/>
    <lineage>
        <taxon>Bacteria</taxon>
        <taxon>Pseudomonadati</taxon>
        <taxon>Pseudomonadota</taxon>
        <taxon>Alphaproteobacteria</taxon>
        <taxon>Rhodospirillales</taxon>
        <taxon>Rhodospirillaceae</taxon>
    </lineage>
</organism>
<name>A0ABW5E0B1_9PROT</name>
<keyword evidence="3" id="KW-1185">Reference proteome</keyword>
<accession>A0ABW5E0B1</accession>
<gene>
    <name evidence="2" type="ORF">ACFSM5_21385</name>
</gene>